<comment type="caution">
    <text evidence="1">The sequence shown here is derived from an EMBL/GenBank/DDBJ whole genome shotgun (WGS) entry which is preliminary data.</text>
</comment>
<organism evidence="1 2">
    <name type="scientific">Pseudomonas koreensis</name>
    <dbReference type="NCBI Taxonomy" id="198620"/>
    <lineage>
        <taxon>Bacteria</taxon>
        <taxon>Pseudomonadati</taxon>
        <taxon>Pseudomonadota</taxon>
        <taxon>Gammaproteobacteria</taxon>
        <taxon>Pseudomonadales</taxon>
        <taxon>Pseudomonadaceae</taxon>
        <taxon>Pseudomonas</taxon>
    </lineage>
</organism>
<evidence type="ECO:0000313" key="2">
    <source>
        <dbReference type="Proteomes" id="UP001139955"/>
    </source>
</evidence>
<dbReference type="SUPFAM" id="SSF52540">
    <property type="entry name" value="P-loop containing nucleoside triphosphate hydrolases"/>
    <property type="match status" value="1"/>
</dbReference>
<sequence>MHPEHFDFSSPVFLPITQEACAALLEADGATTLGPLTDAELAAVLVIQNLAEAAEKDLTAGAAERVLARLIAWAVEKRQADGAGLLAEARRLFDPRKLYFGLNAIKRLNLRCLLDDEVAARDYLLPDGKWDVEYKIRHHARNNPFRQQTVTPRHRERWLSAAQDKLVRTFRANLDEDLHVQGYAGIGKSHLLGTLMECLRPGGTLVLARTAEKLRVLRERMGNARDGSTSATFDAFAQKLLLGPRSRPASVSLRGASRQAVAQELNIHGFQARSGQATLDVCLKVLERYCRSREHSLSARHFPHFKQALSEVDARALLEYSSRLWVYLEANPAWAGQTGFGALLMIKRASLAGCSVPARYTHILIDESQDIPESLLQIIERGRQVLITLGDEYQQPGDEPVRRKREVRQSDVCYSVRSGRNVERLVNPLIARHSKKSKIPFEGARDADVGVEHYPQGFVPPEGCAVLTASRWDTVKWAIELRDANCPFIFQDAAAQRDLEHFMITAIEMFKSAYYNVANSEKGPHPYFSDMADWRQVREASQFDEAFLWVENRLENGFKVADVTALNRVIGRSDTCCMLMLAEDAGGMEFDRVLLTTELLTTVKFKDAYEFDQRICAVYIAISRARRQLYLPYDVVEWVDYHVGHDDQKFRELHGY</sequence>
<gene>
    <name evidence="1" type="ORF">OC940_21805</name>
</gene>
<dbReference type="InterPro" id="IPR027417">
    <property type="entry name" value="P-loop_NTPase"/>
</dbReference>
<reference evidence="1" key="1">
    <citation type="submission" date="2022-09" db="EMBL/GenBank/DDBJ databases">
        <authorList>
            <person name="Cesa-Luna C."/>
            <person name="Girard L."/>
            <person name="Lood C."/>
            <person name="Hofte M."/>
            <person name="De Mot R."/>
        </authorList>
    </citation>
    <scope>NUCLEOTIDE SEQUENCE</scope>
    <source>
        <strain evidence="1">B1M3-32</strain>
    </source>
</reference>
<accession>A0A9X2XL57</accession>
<dbReference type="Gene3D" id="3.40.50.300">
    <property type="entry name" value="P-loop containing nucleotide triphosphate hydrolases"/>
    <property type="match status" value="1"/>
</dbReference>
<keyword evidence="2" id="KW-1185">Reference proteome</keyword>
<protein>
    <submittedName>
        <fullName evidence="1">Uncharacterized protein</fullName>
    </submittedName>
</protein>
<proteinExistence type="predicted"/>
<dbReference type="Proteomes" id="UP001139955">
    <property type="component" value="Unassembled WGS sequence"/>
</dbReference>
<evidence type="ECO:0000313" key="1">
    <source>
        <dbReference type="EMBL" id="MCU7250454.1"/>
    </source>
</evidence>
<name>A0A9X2XL57_9PSED</name>
<dbReference type="AlphaFoldDB" id="A0A9X2XL57"/>
<dbReference type="EMBL" id="JAOSKY010000015">
    <property type="protein sequence ID" value="MCU7250454.1"/>
    <property type="molecule type" value="Genomic_DNA"/>
</dbReference>
<reference evidence="1" key="2">
    <citation type="journal article" date="2023" name="mSystems">
        <title>Charting the Lipopeptidome of Nonpathogenic Pseudomonas.</title>
        <authorList>
            <person name="Cesa-Luna C."/>
            <person name="Geudens N."/>
            <person name="Girard L."/>
            <person name="De Roo V."/>
            <person name="Maklad H.R."/>
            <person name="Martins J.C."/>
            <person name="Hofte M."/>
            <person name="De Mot R."/>
        </authorList>
    </citation>
    <scope>NUCLEOTIDE SEQUENCE</scope>
    <source>
        <strain evidence="1">B1M3-32</strain>
    </source>
</reference>
<dbReference type="RefSeq" id="WP_301623069.1">
    <property type="nucleotide sequence ID" value="NZ_JAOSKY010000015.1"/>
</dbReference>